<gene>
    <name evidence="2" type="ORF">SCD90_11810</name>
</gene>
<dbReference type="Proteomes" id="UP001274321">
    <property type="component" value="Unassembled WGS sequence"/>
</dbReference>
<dbReference type="EMBL" id="JAXAFJ010000007">
    <property type="protein sequence ID" value="MDX6806750.1"/>
    <property type="molecule type" value="Genomic_DNA"/>
</dbReference>
<dbReference type="Gene3D" id="3.40.50.1240">
    <property type="entry name" value="Phosphoglycerate mutase-like"/>
    <property type="match status" value="1"/>
</dbReference>
<name>A0ABU4RPH9_9HYPH</name>
<evidence type="ECO:0000313" key="2">
    <source>
        <dbReference type="EMBL" id="MDX6806750.1"/>
    </source>
</evidence>
<proteinExistence type="predicted"/>
<dbReference type="RefSeq" id="WP_319844877.1">
    <property type="nucleotide sequence ID" value="NZ_JAXAFJ010000007.1"/>
</dbReference>
<reference evidence="2 3" key="1">
    <citation type="submission" date="2023-11" db="EMBL/GenBank/DDBJ databases">
        <authorList>
            <person name="Bao R."/>
        </authorList>
    </citation>
    <scope>NUCLEOTIDE SEQUENCE [LARGE SCALE GENOMIC DNA]</scope>
    <source>
        <strain evidence="2 3">PJ23</strain>
    </source>
</reference>
<dbReference type="InterPro" id="IPR029033">
    <property type="entry name" value="His_PPase_superfam"/>
</dbReference>
<dbReference type="InterPro" id="IPR013078">
    <property type="entry name" value="His_Pase_superF_clade-1"/>
</dbReference>
<accession>A0ABU4RPH9</accession>
<dbReference type="SUPFAM" id="SSF53254">
    <property type="entry name" value="Phosphoglycerate mutase-like"/>
    <property type="match status" value="1"/>
</dbReference>
<evidence type="ECO:0000256" key="1">
    <source>
        <dbReference type="SAM" id="SignalP"/>
    </source>
</evidence>
<feature type="signal peptide" evidence="1">
    <location>
        <begin position="1"/>
        <end position="24"/>
    </location>
</feature>
<comment type="caution">
    <text evidence="2">The sequence shown here is derived from an EMBL/GenBank/DDBJ whole genome shotgun (WGS) entry which is preliminary data.</text>
</comment>
<dbReference type="Pfam" id="PF00300">
    <property type="entry name" value="His_Phos_1"/>
    <property type="match status" value="1"/>
</dbReference>
<keyword evidence="1" id="KW-0732">Signal</keyword>
<feature type="chain" id="PRO_5045529448" evidence="1">
    <location>
        <begin position="25"/>
        <end position="194"/>
    </location>
</feature>
<dbReference type="CDD" id="cd07040">
    <property type="entry name" value="HP"/>
    <property type="match status" value="1"/>
</dbReference>
<protein>
    <submittedName>
        <fullName evidence="2">Histidine phosphatase family protein</fullName>
    </submittedName>
</protein>
<sequence length="194" mass="20683">MKKTFLTIVAILTVALAFSAGARAQGDAWSKLGNPGTHILMRHAEAPGVGDPPNFRIGDCSTQRNLSEQGRDQARRIGQAIRDRGIRIERVLSSQWCRAAQTASLLGLGAAVEYPALNSFFSVQDTAGKQSREVSRKLAALDKLGERAILVTHQVNITALTGVFPASGEMIVVRVAGEGVRVLGRVPPSQATAQ</sequence>
<organism evidence="2 3">
    <name type="scientific">Terrihabitans rhizophilus</name>
    <dbReference type="NCBI Taxonomy" id="3092662"/>
    <lineage>
        <taxon>Bacteria</taxon>
        <taxon>Pseudomonadati</taxon>
        <taxon>Pseudomonadota</taxon>
        <taxon>Alphaproteobacteria</taxon>
        <taxon>Hyphomicrobiales</taxon>
        <taxon>Terrihabitans</taxon>
    </lineage>
</organism>
<keyword evidence="3" id="KW-1185">Reference proteome</keyword>
<evidence type="ECO:0000313" key="3">
    <source>
        <dbReference type="Proteomes" id="UP001274321"/>
    </source>
</evidence>